<evidence type="ECO:0000313" key="8">
    <source>
        <dbReference type="EMBL" id="AEK81196.1"/>
    </source>
</evidence>
<dbReference type="RefSeq" id="XP_009528323.1">
    <property type="nucleotide sequence ID" value="XM_009530028.1"/>
</dbReference>
<proteinExistence type="inferred from homology"/>
<evidence type="ECO:0000256" key="3">
    <source>
        <dbReference type="ARBA" id="ARBA00022525"/>
    </source>
</evidence>
<keyword evidence="4 5" id="KW-0732">Signal</keyword>
<dbReference type="Pfam" id="PF16810">
    <property type="entry name" value="RXLR"/>
    <property type="match status" value="1"/>
</dbReference>
<evidence type="ECO:0000256" key="1">
    <source>
        <dbReference type="ARBA" id="ARBA00004613"/>
    </source>
</evidence>
<feature type="chain" id="PRO_5007653011" description="RxLR effector protein" evidence="5">
    <location>
        <begin position="21"/>
        <end position="147"/>
    </location>
</feature>
<comment type="subcellular location">
    <subcellularLocation>
        <location evidence="1 5">Secreted</location>
    </subcellularLocation>
</comment>
<evidence type="ECO:0000256" key="6">
    <source>
        <dbReference type="SAM" id="MobiDB-lite"/>
    </source>
</evidence>
<evidence type="ECO:0000256" key="5">
    <source>
        <dbReference type="RuleBase" id="RU367124"/>
    </source>
</evidence>
<organism evidence="8">
    <name type="scientific">Phytophthora sojae</name>
    <name type="common">Soybean stem and root rot agent</name>
    <name type="synonym">Phytophthora megasperma f. sp. glycines</name>
    <dbReference type="NCBI Taxonomy" id="67593"/>
    <lineage>
        <taxon>Eukaryota</taxon>
        <taxon>Sar</taxon>
        <taxon>Stramenopiles</taxon>
        <taxon>Oomycota</taxon>
        <taxon>Peronosporomycetes</taxon>
        <taxon>Peronosporales</taxon>
        <taxon>Peronosporaceae</taxon>
        <taxon>Phytophthora</taxon>
    </lineage>
</organism>
<dbReference type="GO" id="GO:0005576">
    <property type="term" value="C:extracellular region"/>
    <property type="evidence" value="ECO:0007669"/>
    <property type="project" value="UniProtKB-SubCell"/>
</dbReference>
<comment type="function">
    <text evidence="5">Effector that suppresses plant defense responses during pathogen infection.</text>
</comment>
<accession>E0W548</accession>
<protein>
    <recommendedName>
        <fullName evidence="5">RxLR effector protein</fullName>
    </recommendedName>
</protein>
<reference evidence="8" key="1">
    <citation type="journal article" date="2011" name="Plant Cell">
        <title>Transcriptional programming and functional interactions within the Phytophthora sojae RXLR effector repertoire.</title>
        <authorList>
            <person name="Wang Q."/>
            <person name="Han C."/>
            <person name="Ferreira A.O."/>
            <person name="Yu X."/>
            <person name="Ye W."/>
            <person name="Tripathy S."/>
            <person name="Kale S.D."/>
            <person name="Gu B."/>
            <person name="Sheng Y."/>
            <person name="Sui Y."/>
            <person name="Wang X."/>
            <person name="Zhang Z."/>
            <person name="Cheng B."/>
            <person name="Dong S."/>
            <person name="Shan W."/>
            <person name="Zheng X."/>
            <person name="Dou D."/>
            <person name="Tyler B.M."/>
            <person name="Wang Y."/>
        </authorList>
    </citation>
    <scope>NUCLEOTIDE SEQUENCE</scope>
    <source>
        <strain evidence="7">P7064</strain>
        <strain evidence="8">P7076</strain>
    </source>
</reference>
<feature type="signal peptide" evidence="5">
    <location>
        <begin position="1"/>
        <end position="20"/>
    </location>
</feature>
<evidence type="ECO:0000256" key="4">
    <source>
        <dbReference type="ARBA" id="ARBA00022729"/>
    </source>
</evidence>
<evidence type="ECO:0000256" key="2">
    <source>
        <dbReference type="ARBA" id="ARBA00010400"/>
    </source>
</evidence>
<dbReference type="KEGG" id="psoj:PHYSODRAFT_286175"/>
<dbReference type="EMBL" id="JN254383">
    <property type="protein sequence ID" value="AEK81196.1"/>
    <property type="molecule type" value="Genomic_DNA"/>
</dbReference>
<keyword evidence="3 5" id="KW-0964">Secreted</keyword>
<gene>
    <name evidence="8" type="primary">Avh</name>
</gene>
<dbReference type="VEuPathDB" id="FungiDB:PHYSODRAFT_286175"/>
<evidence type="ECO:0000313" key="7">
    <source>
        <dbReference type="EMBL" id="AEK81195.1"/>
    </source>
</evidence>
<feature type="region of interest" description="Disordered" evidence="6">
    <location>
        <begin position="25"/>
        <end position="71"/>
    </location>
</feature>
<sequence length="147" mass="15958">MRLGFVLFAAVASLLASSNALSISKKSESSTVAKSPPGVTRFVDGTIPSTRSLRGQDPASEDSDDEERGAAELERVVSSLPKKAQSSVSSLNIYDEIKALEAYYKQLQASYMPVFKDLALVKGTTPEQVGNKLGMWKNNSRPCRWIS</sequence>
<name>E0W548_PHYSO</name>
<dbReference type="AlphaFoldDB" id="E0W548"/>
<dbReference type="InterPro" id="IPR031825">
    <property type="entry name" value="RXLR"/>
</dbReference>
<comment type="domain">
    <text evidence="5">The RxLR-dEER motif acts to carry the protein into the host cell cytoplasm through binding to cell surface phosphatidylinositol-3-phosphate.</text>
</comment>
<dbReference type="EMBL" id="JN254382">
    <property type="protein sequence ID" value="AEK81195.1"/>
    <property type="molecule type" value="Genomic_DNA"/>
</dbReference>
<comment type="similarity">
    <text evidence="2 5">Belongs to the RxLR effector family.</text>
</comment>